<feature type="region of interest" description="Disordered" evidence="1">
    <location>
        <begin position="406"/>
        <end position="449"/>
    </location>
</feature>
<organism evidence="2 3">
    <name type="scientific">Phytophthora pseudosyringae</name>
    <dbReference type="NCBI Taxonomy" id="221518"/>
    <lineage>
        <taxon>Eukaryota</taxon>
        <taxon>Sar</taxon>
        <taxon>Stramenopiles</taxon>
        <taxon>Oomycota</taxon>
        <taxon>Peronosporomycetes</taxon>
        <taxon>Peronosporales</taxon>
        <taxon>Peronosporaceae</taxon>
        <taxon>Phytophthora</taxon>
    </lineage>
</organism>
<accession>A0A8T1VLP9</accession>
<feature type="region of interest" description="Disordered" evidence="1">
    <location>
        <begin position="1639"/>
        <end position="1659"/>
    </location>
</feature>
<gene>
    <name evidence="2" type="ORF">PHYPSEUDO_005130</name>
</gene>
<name>A0A8T1VLP9_9STRA</name>
<feature type="compositionally biased region" description="Acidic residues" evidence="1">
    <location>
        <begin position="1645"/>
        <end position="1659"/>
    </location>
</feature>
<feature type="region of interest" description="Disordered" evidence="1">
    <location>
        <begin position="240"/>
        <end position="263"/>
    </location>
</feature>
<evidence type="ECO:0000313" key="2">
    <source>
        <dbReference type="EMBL" id="KAG7382202.1"/>
    </source>
</evidence>
<feature type="compositionally biased region" description="Polar residues" evidence="1">
    <location>
        <begin position="9"/>
        <end position="19"/>
    </location>
</feature>
<feature type="compositionally biased region" description="Basic residues" evidence="1">
    <location>
        <begin position="41"/>
        <end position="54"/>
    </location>
</feature>
<dbReference type="InterPro" id="IPR000048">
    <property type="entry name" value="IQ_motif_EF-hand-BS"/>
</dbReference>
<proteinExistence type="predicted"/>
<reference evidence="2" key="1">
    <citation type="submission" date="2021-02" db="EMBL/GenBank/DDBJ databases">
        <authorList>
            <person name="Palmer J.M."/>
        </authorList>
    </citation>
    <scope>NUCLEOTIDE SEQUENCE</scope>
    <source>
        <strain evidence="2">SCRP734</strain>
    </source>
</reference>
<evidence type="ECO:0000313" key="3">
    <source>
        <dbReference type="Proteomes" id="UP000694044"/>
    </source>
</evidence>
<feature type="region of interest" description="Disordered" evidence="1">
    <location>
        <begin position="557"/>
        <end position="581"/>
    </location>
</feature>
<dbReference type="OrthoDB" id="66612at2759"/>
<feature type="compositionally biased region" description="Low complexity" evidence="1">
    <location>
        <begin position="20"/>
        <end position="37"/>
    </location>
</feature>
<dbReference type="EMBL" id="JAGDFM010000216">
    <property type="protein sequence ID" value="KAG7382202.1"/>
    <property type="molecule type" value="Genomic_DNA"/>
</dbReference>
<evidence type="ECO:0000256" key="1">
    <source>
        <dbReference type="SAM" id="MobiDB-lite"/>
    </source>
</evidence>
<comment type="caution">
    <text evidence="2">The sequence shown here is derived from an EMBL/GenBank/DDBJ whole genome shotgun (WGS) entry which is preliminary data.</text>
</comment>
<dbReference type="Pfam" id="PF00612">
    <property type="entry name" value="IQ"/>
    <property type="match status" value="2"/>
</dbReference>
<feature type="region of interest" description="Disordered" evidence="1">
    <location>
        <begin position="1"/>
        <end position="57"/>
    </location>
</feature>
<protein>
    <submittedName>
        <fullName evidence="2">Uncharacterized protein</fullName>
    </submittedName>
</protein>
<sequence length="2451" mass="270889">MDRTPPAANGSSSRPKVTTSSPLRRAAPVSPSAATSPKFPPIKKAKKLSPKKVTRSGLNGKAVSLPKVSSVTFASENATQELDSGEAGVMVECVQNHTELEVLKCILVREGYLQRLGRASAAGHIAGAHLDETIDLLDLLRLATLETVEAVGAWRSCKHKSKTATDKLAQRTPSELEQFKWNGINYLLKVASDLEFLGKHTGLTEWLGFTLQRNPFVLPLNLDCRATLLAGKSESVDRSDTADSSRFLQVGGKRSPYGEPERPVTTAEALEQALADRKRAKTPYETRVVNDEELVPNAPSKSGALRPKSRTPVARVGKAPKYSSVLPSQIGEVDMLRLHAAEVVVIQEEMAFGRYARDLHGRVVPEDEAERRFRMVELSGNAYNVPATLTSQYTAEDPEGNDLRLGVPSQSDVPGKLHAKKRSGMLGPISKPEWRSFDRPPPPRRRARGAQLEETLAAERKANAQLGVRLDALREEAERKAMDVAYFESCAELQVFGEELRAFTTQAQRELTALRQELREKTNLYESKTVNIHKKEELLNTFKTQHKAVKDATHAKRIESSREQATKIPSLNQEQQRREDEQEAVARAAAAAEVHEHHQATPIVQHFCATQVQKLARGMLARQVYEHMRIEFVLASTFIQAGVRGFLVRRRVAKLYWHKAASIHLQRVVRGWLARQVAKAKRTRRLQEQAAERLQKVVRGRFGRVRMTQIRKLVGWRLQLALAARSMDAVALQELAKACQAMVALPNLMKTEAKATADEKPLPALVLGLVRLLMLFTSDADEEWEIPNTRWREAARFLRCGVGVTRRVQKIADAAAGAARAHLAPSGGFAAAGVAASTPYLRESVLGTALLDAYTGDLAFRVETFERIPRGWQAAVAIFKWTSAFSAITRLQHLLEPSAISRDPFLVVRGTLSKREAQHEVTERRDAGHSDEVLARRFVPAELVQARGYPFHRPRPLLLVVANDVPRKARTVILEKLQLALPGLFLALTRPPASTKRSLGVEDSLETIDFKAVRGALALGHGVILEADVGLRDVTQRAFLSSFATVKHGLHPLPMCVLLRGTTTNRSDLFGPKQGSEMEEMVYREEVVGRMVDADVKLALDRTTRLRLELAEDAVALEMAELAKTGPNDTASAPSPALVVVMEAVIVLLTPGKAYEGPSQSEIATSSVSWRLSRRLLAQPAFLRAKLQQVDVTTVPCVNLMALEKYLRHSLWPDALVSRSQVASSRLLHALAAWVESAARTARMIAADGAGSLAPEITRFAPAPGLFERVVVFDNCPTDCVQDGAGEDQTAMQLMEAVLADVRVYRTAHLLVSSSVNASGQSRKKKTTDEEERCVATLFHECRRIFASVYSPSTGQRWMTVISEDDIDKLLTPTAMTLRGETRADKLPPKSHTEMYARVARLCLLQRRRLEDCCDSMESPSAYELVLRPRAVRLYRHVLQLGGHLTTVTIAETSRGQVQVDAFVHGSNSQTTFAQAVALTLAVELEQVLGRLSAAPARRVFISAARIPSVVLDRLHLYAIARTQMRDPAFQQKAASSLRLSVRSGDCAPGRVLLRRAVRVPRSDRSAASGERCVFTLVERHEDGEFQAAFYAPRSCTSHALRLSSSAAQELLHLSKHTTPSQLQLVLLRSFRLAKPLPKVQNSVDDSDGEGDPEPVGEEAEMAPCYRPRRRIIARFPCALRVLEDPHQRVTKKRVRRAYFQVELCDQEPAEEDESKRGSTSVDALRYRLWLPGSCLEQTLVLQESEVDASLPLHLAWQRAPSSERREMSRDVARRYFQWDPNGGSGGNGCVVAHLPCGSFWATEVAPVLGVGEYKKPIGQISSDEQTGIAAQQPSRSRAQQKIDAASELAVVSCTCMLDDRDAESDDEEDDDEDSTRRNKRKLYSYDTEEVVHRGSYRANGLFVVVRVTMRAEVLRDLQPALVSPTDRVRERDSFTINFHVYHPASSGAAVAEIHGHRDLRQVVGPDKAFLIGSTSVDSLMRHIIVTRLDAQVDRDAKRCLKVAFLRDRLYAKQKATPVTKTFERDAGVNAAKLIDEVRRHGIAGERGVKVLTTAKELPGCGRTLLTVFDVAAGRRCGLSQQYADDFVMVRVDAYVCSTSATLSLVLEGSDMVHVVGDEDKELLLPIAYGDATAAEIVEMEKARSRKLALLVLDHVRVEQRSDGRGDGLVLSDYSYSLVDTAKRGIKSVRLFKTVRAVGHDQVVLSAYIDAGGEASSLSLRLDLYDPASSARCTLELSHSTLSAALGLPDSLELDHILNVTQKGLERAPLMLHICSLLHIEKVAAISDGTVDRPSTFTMSLLFDEQRAVECVKQHVSHNSGRDAAPRCSWTGATSSINGNYLSVHLQLLYQVDTHSTQKDQRWLVCSAFSPVELLVNARKFEWVEIPSELLALLPESTVASDQQSAPDYRTFFAKVCEQLRLEVKYVDEIDIEVTGADQAARPKSIGISFG</sequence>
<dbReference type="SMART" id="SM00015">
    <property type="entry name" value="IQ"/>
    <property type="match status" value="4"/>
</dbReference>
<dbReference type="Proteomes" id="UP000694044">
    <property type="component" value="Unassembled WGS sequence"/>
</dbReference>
<dbReference type="PROSITE" id="PS50096">
    <property type="entry name" value="IQ"/>
    <property type="match status" value="4"/>
</dbReference>
<keyword evidence="3" id="KW-1185">Reference proteome</keyword>